<evidence type="ECO:0000256" key="2">
    <source>
        <dbReference type="SAM" id="Phobius"/>
    </source>
</evidence>
<feature type="domain" description="DUF6534" evidence="3">
    <location>
        <begin position="174"/>
        <end position="259"/>
    </location>
</feature>
<evidence type="ECO:0000313" key="4">
    <source>
        <dbReference type="EMBL" id="TFK19525.1"/>
    </source>
</evidence>
<feature type="transmembrane region" description="Helical" evidence="2">
    <location>
        <begin position="163"/>
        <end position="189"/>
    </location>
</feature>
<dbReference type="STRING" id="230819.A0A5C3KI23"/>
<feature type="transmembrane region" description="Helical" evidence="2">
    <location>
        <begin position="93"/>
        <end position="113"/>
    </location>
</feature>
<gene>
    <name evidence="4" type="ORF">FA15DRAFT_674332</name>
</gene>
<dbReference type="EMBL" id="ML210336">
    <property type="protein sequence ID" value="TFK19525.1"/>
    <property type="molecule type" value="Genomic_DNA"/>
</dbReference>
<reference evidence="4 5" key="1">
    <citation type="journal article" date="2019" name="Nat. Ecol. Evol.">
        <title>Megaphylogeny resolves global patterns of mushroom evolution.</title>
        <authorList>
            <person name="Varga T."/>
            <person name="Krizsan K."/>
            <person name="Foldi C."/>
            <person name="Dima B."/>
            <person name="Sanchez-Garcia M."/>
            <person name="Sanchez-Ramirez S."/>
            <person name="Szollosi G.J."/>
            <person name="Szarkandi J.G."/>
            <person name="Papp V."/>
            <person name="Albert L."/>
            <person name="Andreopoulos W."/>
            <person name="Angelini C."/>
            <person name="Antonin V."/>
            <person name="Barry K.W."/>
            <person name="Bougher N.L."/>
            <person name="Buchanan P."/>
            <person name="Buyck B."/>
            <person name="Bense V."/>
            <person name="Catcheside P."/>
            <person name="Chovatia M."/>
            <person name="Cooper J."/>
            <person name="Damon W."/>
            <person name="Desjardin D."/>
            <person name="Finy P."/>
            <person name="Geml J."/>
            <person name="Haridas S."/>
            <person name="Hughes K."/>
            <person name="Justo A."/>
            <person name="Karasinski D."/>
            <person name="Kautmanova I."/>
            <person name="Kiss B."/>
            <person name="Kocsube S."/>
            <person name="Kotiranta H."/>
            <person name="LaButti K.M."/>
            <person name="Lechner B.E."/>
            <person name="Liimatainen K."/>
            <person name="Lipzen A."/>
            <person name="Lukacs Z."/>
            <person name="Mihaltcheva S."/>
            <person name="Morgado L.N."/>
            <person name="Niskanen T."/>
            <person name="Noordeloos M.E."/>
            <person name="Ohm R.A."/>
            <person name="Ortiz-Santana B."/>
            <person name="Ovrebo C."/>
            <person name="Racz N."/>
            <person name="Riley R."/>
            <person name="Savchenko A."/>
            <person name="Shiryaev A."/>
            <person name="Soop K."/>
            <person name="Spirin V."/>
            <person name="Szebenyi C."/>
            <person name="Tomsovsky M."/>
            <person name="Tulloss R.E."/>
            <person name="Uehling J."/>
            <person name="Grigoriev I.V."/>
            <person name="Vagvolgyi C."/>
            <person name="Papp T."/>
            <person name="Martin F.M."/>
            <person name="Miettinen O."/>
            <person name="Hibbett D.S."/>
            <person name="Nagy L.G."/>
        </authorList>
    </citation>
    <scope>NUCLEOTIDE SEQUENCE [LARGE SCALE GENOMIC DNA]</scope>
    <source>
        <strain evidence="4 5">CBS 121175</strain>
    </source>
</reference>
<proteinExistence type="predicted"/>
<dbReference type="PANTHER" id="PTHR40465">
    <property type="entry name" value="CHROMOSOME 1, WHOLE GENOME SHOTGUN SEQUENCE"/>
    <property type="match status" value="1"/>
</dbReference>
<feature type="region of interest" description="Disordered" evidence="1">
    <location>
        <begin position="290"/>
        <end position="348"/>
    </location>
</feature>
<keyword evidence="5" id="KW-1185">Reference proteome</keyword>
<dbReference type="PANTHER" id="PTHR40465:SF1">
    <property type="entry name" value="DUF6534 DOMAIN-CONTAINING PROTEIN"/>
    <property type="match status" value="1"/>
</dbReference>
<dbReference type="InterPro" id="IPR045339">
    <property type="entry name" value="DUF6534"/>
</dbReference>
<dbReference type="Proteomes" id="UP000307440">
    <property type="component" value="Unassembled WGS sequence"/>
</dbReference>
<feature type="compositionally biased region" description="Polar residues" evidence="1">
    <location>
        <begin position="318"/>
        <end position="327"/>
    </location>
</feature>
<dbReference type="Pfam" id="PF20152">
    <property type="entry name" value="DUF6534"/>
    <property type="match status" value="1"/>
</dbReference>
<dbReference type="AlphaFoldDB" id="A0A5C3KI23"/>
<keyword evidence="2" id="KW-1133">Transmembrane helix</keyword>
<keyword evidence="2" id="KW-0812">Transmembrane</keyword>
<name>A0A5C3KI23_COPMA</name>
<feature type="transmembrane region" description="Helical" evidence="2">
    <location>
        <begin position="210"/>
        <end position="231"/>
    </location>
</feature>
<organism evidence="4 5">
    <name type="scientific">Coprinopsis marcescibilis</name>
    <name type="common">Agaric fungus</name>
    <name type="synonym">Psathyrella marcescibilis</name>
    <dbReference type="NCBI Taxonomy" id="230819"/>
    <lineage>
        <taxon>Eukaryota</taxon>
        <taxon>Fungi</taxon>
        <taxon>Dikarya</taxon>
        <taxon>Basidiomycota</taxon>
        <taxon>Agaricomycotina</taxon>
        <taxon>Agaricomycetes</taxon>
        <taxon>Agaricomycetidae</taxon>
        <taxon>Agaricales</taxon>
        <taxon>Agaricineae</taxon>
        <taxon>Psathyrellaceae</taxon>
        <taxon>Coprinopsis</taxon>
    </lineage>
</organism>
<evidence type="ECO:0000313" key="5">
    <source>
        <dbReference type="Proteomes" id="UP000307440"/>
    </source>
</evidence>
<accession>A0A5C3KI23</accession>
<dbReference type="OrthoDB" id="3262409at2759"/>
<feature type="transmembrane region" description="Helical" evidence="2">
    <location>
        <begin position="125"/>
        <end position="151"/>
    </location>
</feature>
<keyword evidence="2" id="KW-0472">Membrane</keyword>
<evidence type="ECO:0000259" key="3">
    <source>
        <dbReference type="Pfam" id="PF20152"/>
    </source>
</evidence>
<feature type="transmembrane region" description="Helical" evidence="2">
    <location>
        <begin position="51"/>
        <end position="73"/>
    </location>
</feature>
<evidence type="ECO:0000256" key="1">
    <source>
        <dbReference type="SAM" id="MobiDB-lite"/>
    </source>
</evidence>
<protein>
    <recommendedName>
        <fullName evidence="3">DUF6534 domain-containing protein</fullName>
    </recommendedName>
</protein>
<sequence>MSDNATGTNAIFFTGPSFVGSQLAWFFFGAFVVQLYNYIISNPRGKLFPKILVWFLAVVEILGLLIICDHAWYYLVLQSDQNSPATARMSVTAPAYTVLNGTLAACFQGFFAWKIYSLRSRTMDLVAAGSAAVLALLHWSSSIAVCIKFSLLGNNMDAMHEMAYAVGVYQVSGLLCSMLISVSMVLLFMRYSQGTRISAPRGILRTLTKNTVETGVIITVFALAGLIMFYARPSEAFHIAIQWLLGRIYANVILASLNGQQQICENDRTDISLPGASNLRFTGVDASRVFGGDSSKPSSQGVELNTVRDPDEDMFVASKTSQQPSESSRIDKQTPGHPIILSAATSKV</sequence>